<dbReference type="PROSITE" id="PS51833">
    <property type="entry name" value="HDOD"/>
    <property type="match status" value="1"/>
</dbReference>
<dbReference type="Proteomes" id="UP000663570">
    <property type="component" value="Chromosome"/>
</dbReference>
<evidence type="ECO:0000259" key="2">
    <source>
        <dbReference type="PROSITE" id="PS51833"/>
    </source>
</evidence>
<dbReference type="CDD" id="cd01948">
    <property type="entry name" value="EAL"/>
    <property type="match status" value="1"/>
</dbReference>
<dbReference type="InterPro" id="IPR052340">
    <property type="entry name" value="RNase_Y/CdgJ"/>
</dbReference>
<keyword evidence="4" id="KW-1185">Reference proteome</keyword>
<dbReference type="Gene3D" id="1.10.3210.10">
    <property type="entry name" value="Hypothetical protein af1432"/>
    <property type="match status" value="1"/>
</dbReference>
<dbReference type="RefSeq" id="WP_206253519.1">
    <property type="nucleotide sequence ID" value="NZ_CP071060.1"/>
</dbReference>
<dbReference type="InterPro" id="IPR001633">
    <property type="entry name" value="EAL_dom"/>
</dbReference>
<dbReference type="InterPro" id="IPR035919">
    <property type="entry name" value="EAL_sf"/>
</dbReference>
<dbReference type="SMART" id="SM00052">
    <property type="entry name" value="EAL"/>
    <property type="match status" value="1"/>
</dbReference>
<dbReference type="SUPFAM" id="SSF109604">
    <property type="entry name" value="HD-domain/PDEase-like"/>
    <property type="match status" value="1"/>
</dbReference>
<dbReference type="PROSITE" id="PS50883">
    <property type="entry name" value="EAL"/>
    <property type="match status" value="1"/>
</dbReference>
<sequence>MTDSSTAFLGRQPILDRDKQLVAFELLFRGGKENRAEVTNDTEATAVVLTRAFSDLGIDAALGSGLGFINCDANLLLSDAIEVLPCDRIVLEILETVDPTPEVLARCRALRDKGFMLALDDYIGAEDRFRELLAMVDFIKVDIQPLDEAALRALTARLLPLGVPLLAEKVDTQAQADLCRDLGFELFQGYFFARPTILAQRKLDHNEMTLLRLLGLVMQDADTEELESVVKPDPSLTVNLLRLVNSAGSGLRSPVHSLRHAITALGRRPLQRWIQLLLFARPGSHSQNDPLMILAATRGRTMEILAGTPDSSLYRLRDEAFLAGIVSLLPALLMTPMDDILKGLPVSATLSAAVRERAGPLGALLHLVETLEGADQDAFLAALAHCPGIAPMAVFAAEASAMTWASQIGKPVSE</sequence>
<dbReference type="SUPFAM" id="SSF141868">
    <property type="entry name" value="EAL domain-like"/>
    <property type="match status" value="1"/>
</dbReference>
<evidence type="ECO:0000259" key="1">
    <source>
        <dbReference type="PROSITE" id="PS50883"/>
    </source>
</evidence>
<protein>
    <submittedName>
        <fullName evidence="3">EAL domain-containing protein</fullName>
    </submittedName>
</protein>
<dbReference type="InterPro" id="IPR013976">
    <property type="entry name" value="HDOD"/>
</dbReference>
<feature type="domain" description="EAL" evidence="1">
    <location>
        <begin position="1"/>
        <end position="209"/>
    </location>
</feature>
<gene>
    <name evidence="3" type="ORF">JY500_14575</name>
</gene>
<reference evidence="3 4" key="1">
    <citation type="submission" date="2021-02" db="EMBL/GenBank/DDBJ databases">
        <title>Niveibacterium changnyeongensis HC41.</title>
        <authorList>
            <person name="Kang M."/>
        </authorList>
    </citation>
    <scope>NUCLEOTIDE SEQUENCE [LARGE SCALE GENOMIC DNA]</scope>
    <source>
        <strain evidence="3 4">HC41</strain>
    </source>
</reference>
<dbReference type="PANTHER" id="PTHR33525:SF4">
    <property type="entry name" value="CYCLIC DI-GMP PHOSPHODIESTERASE CDGJ"/>
    <property type="match status" value="1"/>
</dbReference>
<organism evidence="3 4">
    <name type="scientific">Niveibacterium microcysteis</name>
    <dbReference type="NCBI Taxonomy" id="2811415"/>
    <lineage>
        <taxon>Bacteria</taxon>
        <taxon>Pseudomonadati</taxon>
        <taxon>Pseudomonadota</taxon>
        <taxon>Betaproteobacteria</taxon>
        <taxon>Rhodocyclales</taxon>
        <taxon>Rhodocyclaceae</taxon>
        <taxon>Niveibacterium</taxon>
    </lineage>
</organism>
<proteinExistence type="predicted"/>
<evidence type="ECO:0000313" key="4">
    <source>
        <dbReference type="Proteomes" id="UP000663570"/>
    </source>
</evidence>
<evidence type="ECO:0000313" key="3">
    <source>
        <dbReference type="EMBL" id="QSI75711.1"/>
    </source>
</evidence>
<dbReference type="Pfam" id="PF08668">
    <property type="entry name" value="HDOD"/>
    <property type="match status" value="1"/>
</dbReference>
<accession>A0ABX7M1S6</accession>
<dbReference type="EMBL" id="CP071060">
    <property type="protein sequence ID" value="QSI75711.1"/>
    <property type="molecule type" value="Genomic_DNA"/>
</dbReference>
<dbReference type="InterPro" id="IPR014408">
    <property type="entry name" value="dGMP_Pdiesterase_EAL/HD-GYP"/>
</dbReference>
<dbReference type="PIRSF" id="PIRSF003180">
    <property type="entry name" value="DiGMPpdiest_YuxH"/>
    <property type="match status" value="1"/>
</dbReference>
<dbReference type="Pfam" id="PF00563">
    <property type="entry name" value="EAL"/>
    <property type="match status" value="1"/>
</dbReference>
<name>A0ABX7M1S6_9RHOO</name>
<dbReference type="PANTHER" id="PTHR33525">
    <property type="match status" value="1"/>
</dbReference>
<feature type="domain" description="HDOD" evidence="2">
    <location>
        <begin position="203"/>
        <end position="393"/>
    </location>
</feature>
<dbReference type="Gene3D" id="3.20.20.450">
    <property type="entry name" value="EAL domain"/>
    <property type="match status" value="1"/>
</dbReference>